<protein>
    <submittedName>
        <fullName evidence="3">Serine/threonine-protein kinase RsbT</fullName>
    </submittedName>
</protein>
<evidence type="ECO:0000313" key="3">
    <source>
        <dbReference type="EMBL" id="PWK15699.1"/>
    </source>
</evidence>
<dbReference type="InterPro" id="IPR003594">
    <property type="entry name" value="HATPase_dom"/>
</dbReference>
<dbReference type="InterPro" id="IPR050267">
    <property type="entry name" value="Anti-sigma-factor_SerPK"/>
</dbReference>
<keyword evidence="3" id="KW-0808">Transferase</keyword>
<feature type="domain" description="Histidine kinase/HSP90-like ATPase" evidence="2">
    <location>
        <begin position="27"/>
        <end position="140"/>
    </location>
</feature>
<dbReference type="AlphaFoldDB" id="A0A316DEU5"/>
<sequence>MRWDRGENTTGHMLDGMHMKIRTEADIYMALSTVRRLMKELGFSELHQQKVLVTVSELTRNVLDHAGANGVFGCEVLDGRGIRVRVTDRGPGIENVTRALEGKKSPHSHGLGLGLAGVKRLMDECTIETSTGGTSVVATKWNS</sequence>
<proteinExistence type="predicted"/>
<organism evidence="3 4">
    <name type="scientific">Tumebacillus permanentifrigoris</name>
    <dbReference type="NCBI Taxonomy" id="378543"/>
    <lineage>
        <taxon>Bacteria</taxon>
        <taxon>Bacillati</taxon>
        <taxon>Bacillota</taxon>
        <taxon>Bacilli</taxon>
        <taxon>Bacillales</taxon>
        <taxon>Alicyclobacillaceae</taxon>
        <taxon>Tumebacillus</taxon>
    </lineage>
</organism>
<name>A0A316DEU5_9BACL</name>
<evidence type="ECO:0000256" key="1">
    <source>
        <dbReference type="ARBA" id="ARBA00022527"/>
    </source>
</evidence>
<comment type="caution">
    <text evidence="3">The sequence shown here is derived from an EMBL/GenBank/DDBJ whole genome shotgun (WGS) entry which is preliminary data.</text>
</comment>
<keyword evidence="3" id="KW-0418">Kinase</keyword>
<reference evidence="3 4" key="1">
    <citation type="submission" date="2018-05" db="EMBL/GenBank/DDBJ databases">
        <title>Genomic Encyclopedia of Type Strains, Phase IV (KMG-IV): sequencing the most valuable type-strain genomes for metagenomic binning, comparative biology and taxonomic classification.</title>
        <authorList>
            <person name="Goeker M."/>
        </authorList>
    </citation>
    <scope>NUCLEOTIDE SEQUENCE [LARGE SCALE GENOMIC DNA]</scope>
    <source>
        <strain evidence="3 4">DSM 18773</strain>
    </source>
</reference>
<evidence type="ECO:0000313" key="4">
    <source>
        <dbReference type="Proteomes" id="UP000245634"/>
    </source>
</evidence>
<dbReference type="PANTHER" id="PTHR35526">
    <property type="entry name" value="ANTI-SIGMA-F FACTOR RSBW-RELATED"/>
    <property type="match status" value="1"/>
</dbReference>
<keyword evidence="1" id="KW-0723">Serine/threonine-protein kinase</keyword>
<keyword evidence="4" id="KW-1185">Reference proteome</keyword>
<dbReference type="GO" id="GO:0004674">
    <property type="term" value="F:protein serine/threonine kinase activity"/>
    <property type="evidence" value="ECO:0007669"/>
    <property type="project" value="UniProtKB-KW"/>
</dbReference>
<dbReference type="InterPro" id="IPR036890">
    <property type="entry name" value="HATPase_C_sf"/>
</dbReference>
<dbReference type="Gene3D" id="3.30.565.10">
    <property type="entry name" value="Histidine kinase-like ATPase, C-terminal domain"/>
    <property type="match status" value="1"/>
</dbReference>
<gene>
    <name evidence="3" type="ORF">C7459_103240</name>
</gene>
<dbReference type="Proteomes" id="UP000245634">
    <property type="component" value="Unassembled WGS sequence"/>
</dbReference>
<accession>A0A316DEU5</accession>
<dbReference type="SUPFAM" id="SSF55874">
    <property type="entry name" value="ATPase domain of HSP90 chaperone/DNA topoisomerase II/histidine kinase"/>
    <property type="match status" value="1"/>
</dbReference>
<evidence type="ECO:0000259" key="2">
    <source>
        <dbReference type="Pfam" id="PF13581"/>
    </source>
</evidence>
<dbReference type="PANTHER" id="PTHR35526:SF3">
    <property type="entry name" value="ANTI-SIGMA-F FACTOR RSBW"/>
    <property type="match status" value="1"/>
</dbReference>
<dbReference type="EMBL" id="QGGL01000003">
    <property type="protein sequence ID" value="PWK15699.1"/>
    <property type="molecule type" value="Genomic_DNA"/>
</dbReference>
<dbReference type="Pfam" id="PF13581">
    <property type="entry name" value="HATPase_c_2"/>
    <property type="match status" value="1"/>
</dbReference>